<dbReference type="Pfam" id="PF02086">
    <property type="entry name" value="MethyltransfD12"/>
    <property type="match status" value="1"/>
</dbReference>
<dbReference type="EMBL" id="JACOOK010000006">
    <property type="protein sequence ID" value="MBC5617550.1"/>
    <property type="molecule type" value="Genomic_DNA"/>
</dbReference>
<keyword evidence="2" id="KW-0808">Transferase</keyword>
<dbReference type="SUPFAM" id="SSF53335">
    <property type="entry name" value="S-adenosyl-L-methionine-dependent methyltransferases"/>
    <property type="match status" value="1"/>
</dbReference>
<dbReference type="InterPro" id="IPR012327">
    <property type="entry name" value="MeTrfase_D12"/>
</dbReference>
<name>A0ABR7CQR6_9BACT</name>
<accession>A0ABR7CQR6</accession>
<dbReference type="InterPro" id="IPR029063">
    <property type="entry name" value="SAM-dependent_MTases_sf"/>
</dbReference>
<dbReference type="Proteomes" id="UP000636891">
    <property type="component" value="Unassembled WGS sequence"/>
</dbReference>
<protein>
    <submittedName>
        <fullName evidence="4">DNA adenine methylase</fullName>
    </submittedName>
</protein>
<keyword evidence="1 4" id="KW-0489">Methyltransferase</keyword>
<evidence type="ECO:0000313" key="4">
    <source>
        <dbReference type="EMBL" id="MBC5617550.1"/>
    </source>
</evidence>
<dbReference type="PRINTS" id="PR00505">
    <property type="entry name" value="D12N6MTFRASE"/>
</dbReference>
<evidence type="ECO:0000256" key="1">
    <source>
        <dbReference type="ARBA" id="ARBA00022603"/>
    </source>
</evidence>
<evidence type="ECO:0000313" key="5">
    <source>
        <dbReference type="Proteomes" id="UP000636891"/>
    </source>
</evidence>
<organism evidence="4 5">
    <name type="scientific">Alistipes hominis</name>
    <dbReference type="NCBI Taxonomy" id="2763015"/>
    <lineage>
        <taxon>Bacteria</taxon>
        <taxon>Pseudomonadati</taxon>
        <taxon>Bacteroidota</taxon>
        <taxon>Bacteroidia</taxon>
        <taxon>Bacteroidales</taxon>
        <taxon>Rikenellaceae</taxon>
        <taxon>Alistipes</taxon>
    </lineage>
</organism>
<gene>
    <name evidence="4" type="ORF">H8S08_11075</name>
</gene>
<dbReference type="GO" id="GO:0032259">
    <property type="term" value="P:methylation"/>
    <property type="evidence" value="ECO:0007669"/>
    <property type="project" value="UniProtKB-KW"/>
</dbReference>
<dbReference type="GO" id="GO:0008168">
    <property type="term" value="F:methyltransferase activity"/>
    <property type="evidence" value="ECO:0007669"/>
    <property type="project" value="UniProtKB-KW"/>
</dbReference>
<keyword evidence="3" id="KW-0949">S-adenosyl-L-methionine</keyword>
<keyword evidence="5" id="KW-1185">Reference proteome</keyword>
<reference evidence="4 5" key="1">
    <citation type="submission" date="2020-08" db="EMBL/GenBank/DDBJ databases">
        <title>Genome public.</title>
        <authorList>
            <person name="Liu C."/>
            <person name="Sun Q."/>
        </authorList>
    </citation>
    <scope>NUCLEOTIDE SEQUENCE [LARGE SCALE GENOMIC DNA]</scope>
    <source>
        <strain evidence="4 5">New-7</strain>
    </source>
</reference>
<evidence type="ECO:0000256" key="2">
    <source>
        <dbReference type="ARBA" id="ARBA00022679"/>
    </source>
</evidence>
<evidence type="ECO:0000256" key="3">
    <source>
        <dbReference type="ARBA" id="ARBA00022691"/>
    </source>
</evidence>
<sequence>MKKQHQRSVNTLSGGPCFPWVGGKRRLLPALTESLPEDFGQMKTYVEPFVGGGALFF</sequence>
<comment type="caution">
    <text evidence="4">The sequence shown here is derived from an EMBL/GenBank/DDBJ whole genome shotgun (WGS) entry which is preliminary data.</text>
</comment>
<dbReference type="Gene3D" id="3.40.50.150">
    <property type="entry name" value="Vaccinia Virus protein VP39"/>
    <property type="match status" value="1"/>
</dbReference>
<proteinExistence type="predicted"/>